<reference evidence="2" key="1">
    <citation type="submission" date="2020-07" db="EMBL/GenBank/DDBJ databases">
        <title>Genome sequence and genetic diversity analysis of an under-domesticated orphan crop, white fonio (Digitaria exilis).</title>
        <authorList>
            <person name="Bennetzen J.L."/>
            <person name="Chen S."/>
            <person name="Ma X."/>
            <person name="Wang X."/>
            <person name="Yssel A.E.J."/>
            <person name="Chaluvadi S.R."/>
            <person name="Johnson M."/>
            <person name="Gangashetty P."/>
            <person name="Hamidou F."/>
            <person name="Sanogo M.D."/>
            <person name="Zwaenepoel A."/>
            <person name="Wallace J."/>
            <person name="Van De Peer Y."/>
            <person name="Van Deynze A."/>
        </authorList>
    </citation>
    <scope>NUCLEOTIDE SEQUENCE</scope>
    <source>
        <tissue evidence="2">Leaves</tissue>
    </source>
</reference>
<feature type="region of interest" description="Disordered" evidence="1">
    <location>
        <begin position="158"/>
        <end position="189"/>
    </location>
</feature>
<comment type="caution">
    <text evidence="2">The sequence shown here is derived from an EMBL/GenBank/DDBJ whole genome shotgun (WGS) entry which is preliminary data.</text>
</comment>
<dbReference type="Proteomes" id="UP000636709">
    <property type="component" value="Unassembled WGS sequence"/>
</dbReference>
<feature type="compositionally biased region" description="Gly residues" evidence="1">
    <location>
        <begin position="67"/>
        <end position="88"/>
    </location>
</feature>
<feature type="compositionally biased region" description="Low complexity" evidence="1">
    <location>
        <begin position="11"/>
        <end position="31"/>
    </location>
</feature>
<dbReference type="AlphaFoldDB" id="A0A835ET86"/>
<sequence length="189" mass="18422">MRARARRRLGSGRSSAPCSSWSRSAGVRFSGAAGGSGSPVRGGEGPSTASAAMNPESPRPAPDRGFPGPGASGRRGGGGGLRSGGLGVAGSLAWVPSGGPSDGRHAHMASRSGRGAGAGVTRAQASSRARPPACPGAACACPPRALAAAAACVRAPSSSHGSLAETNGGRKGRVAIATRASSQQKYERL</sequence>
<feature type="region of interest" description="Disordered" evidence="1">
    <location>
        <begin position="1"/>
        <end position="136"/>
    </location>
</feature>
<feature type="compositionally biased region" description="Low complexity" evidence="1">
    <location>
        <begin position="122"/>
        <end position="136"/>
    </location>
</feature>
<proteinExistence type="predicted"/>
<organism evidence="2 3">
    <name type="scientific">Digitaria exilis</name>
    <dbReference type="NCBI Taxonomy" id="1010633"/>
    <lineage>
        <taxon>Eukaryota</taxon>
        <taxon>Viridiplantae</taxon>
        <taxon>Streptophyta</taxon>
        <taxon>Embryophyta</taxon>
        <taxon>Tracheophyta</taxon>
        <taxon>Spermatophyta</taxon>
        <taxon>Magnoliopsida</taxon>
        <taxon>Liliopsida</taxon>
        <taxon>Poales</taxon>
        <taxon>Poaceae</taxon>
        <taxon>PACMAD clade</taxon>
        <taxon>Panicoideae</taxon>
        <taxon>Panicodae</taxon>
        <taxon>Paniceae</taxon>
        <taxon>Anthephorinae</taxon>
        <taxon>Digitaria</taxon>
    </lineage>
</organism>
<evidence type="ECO:0000256" key="1">
    <source>
        <dbReference type="SAM" id="MobiDB-lite"/>
    </source>
</evidence>
<accession>A0A835ET86</accession>
<evidence type="ECO:0000313" key="2">
    <source>
        <dbReference type="EMBL" id="KAF8719385.1"/>
    </source>
</evidence>
<dbReference type="EMBL" id="JACEFO010001700">
    <property type="protein sequence ID" value="KAF8719385.1"/>
    <property type="molecule type" value="Genomic_DNA"/>
</dbReference>
<name>A0A835ET86_9POAL</name>
<gene>
    <name evidence="2" type="ORF">HU200_024095</name>
</gene>
<feature type="compositionally biased region" description="Polar residues" evidence="1">
    <location>
        <begin position="179"/>
        <end position="189"/>
    </location>
</feature>
<feature type="compositionally biased region" description="Gly residues" evidence="1">
    <location>
        <begin position="32"/>
        <end position="45"/>
    </location>
</feature>
<keyword evidence="3" id="KW-1185">Reference proteome</keyword>
<evidence type="ECO:0000313" key="3">
    <source>
        <dbReference type="Proteomes" id="UP000636709"/>
    </source>
</evidence>
<protein>
    <submittedName>
        <fullName evidence="2">Uncharacterized protein</fullName>
    </submittedName>
</protein>
<feature type="compositionally biased region" description="Basic residues" evidence="1">
    <location>
        <begin position="1"/>
        <end position="10"/>
    </location>
</feature>